<evidence type="ECO:0000313" key="1">
    <source>
        <dbReference type="EMBL" id="CUN26008.1"/>
    </source>
</evidence>
<gene>
    <name evidence="1" type="ORF">ERS852429_02998</name>
</gene>
<dbReference type="Proteomes" id="UP000095591">
    <property type="component" value="Unassembled WGS sequence"/>
</dbReference>
<sequence>MKLGKQTIVFLAVNKNGDEVILDNFPVRQGEVWTDERSAHDEEYFSVEDHNSAIVLPKGSIYKLTGRYLTWEDAPVSLTLIMARRSHPTGKKYEDGDDVMENDIIRINGMAHDFKVYYSNDQQCYMCEDLSNGLKYQLNTFNSLVIRKVDN</sequence>
<evidence type="ECO:0000313" key="2">
    <source>
        <dbReference type="Proteomes" id="UP000095591"/>
    </source>
</evidence>
<protein>
    <recommendedName>
        <fullName evidence="3">YopX protein domain-containing protein</fullName>
    </recommendedName>
</protein>
<dbReference type="RefSeq" id="WP_057319726.1">
    <property type="nucleotide sequence ID" value="NZ_CYXP01000007.1"/>
</dbReference>
<evidence type="ECO:0008006" key="3">
    <source>
        <dbReference type="Google" id="ProtNLM"/>
    </source>
</evidence>
<reference evidence="1 2" key="1">
    <citation type="submission" date="2015-09" db="EMBL/GenBank/DDBJ databases">
        <authorList>
            <consortium name="Pathogen Informatics"/>
        </authorList>
    </citation>
    <scope>NUCLEOTIDE SEQUENCE [LARGE SCALE GENOMIC DNA]</scope>
    <source>
        <strain evidence="1 2">2789STDY5608872</strain>
    </source>
</reference>
<accession>A0A173VJ56</accession>
<name>A0A173VJ56_PARDI</name>
<proteinExistence type="predicted"/>
<dbReference type="AlphaFoldDB" id="A0A173VJ56"/>
<organism evidence="1 2">
    <name type="scientific">Parabacteroides distasonis</name>
    <dbReference type="NCBI Taxonomy" id="823"/>
    <lineage>
        <taxon>Bacteria</taxon>
        <taxon>Pseudomonadati</taxon>
        <taxon>Bacteroidota</taxon>
        <taxon>Bacteroidia</taxon>
        <taxon>Bacteroidales</taxon>
        <taxon>Tannerellaceae</taxon>
        <taxon>Parabacteroides</taxon>
    </lineage>
</organism>
<dbReference type="EMBL" id="CYXP01000007">
    <property type="protein sequence ID" value="CUN26008.1"/>
    <property type="molecule type" value="Genomic_DNA"/>
</dbReference>